<dbReference type="Pfam" id="PF00656">
    <property type="entry name" value="Peptidase_C14"/>
    <property type="match status" value="1"/>
</dbReference>
<dbReference type="Gene3D" id="3.40.50.1460">
    <property type="match status" value="1"/>
</dbReference>
<proteinExistence type="predicted"/>
<dbReference type="PANTHER" id="PTHR32046">
    <property type="entry name" value="G DOMAIN-CONTAINING PROTEIN"/>
    <property type="match status" value="1"/>
</dbReference>
<gene>
    <name evidence="2" type="ORF">KQP761_LOCUS11783</name>
</gene>
<dbReference type="PANTHER" id="PTHR32046:SF11">
    <property type="entry name" value="IMMUNE-ASSOCIATED NUCLEOTIDE-BINDING PROTEIN 10-LIKE"/>
    <property type="match status" value="1"/>
</dbReference>
<reference evidence="2" key="1">
    <citation type="submission" date="2021-02" db="EMBL/GenBank/DDBJ databases">
        <authorList>
            <person name="Nowell W R."/>
        </authorList>
    </citation>
    <scope>NUCLEOTIDE SEQUENCE</scope>
</reference>
<dbReference type="SUPFAM" id="SSF52129">
    <property type="entry name" value="Caspase-like"/>
    <property type="match status" value="1"/>
</dbReference>
<feature type="domain" description="Peptidase C14 caspase" evidence="1">
    <location>
        <begin position="13"/>
        <end position="114"/>
    </location>
</feature>
<dbReference type="AlphaFoldDB" id="A0A815PB51"/>
<evidence type="ECO:0000313" key="2">
    <source>
        <dbReference type="EMBL" id="CAF1446653.1"/>
    </source>
</evidence>
<dbReference type="InterPro" id="IPR011600">
    <property type="entry name" value="Pept_C14_caspase"/>
</dbReference>
<sequence>MKKIDDKSCCFTIYIFDCCRKLIRARATNIRQGLSSMHAPPKSLIVYASAPDEAVLGETKNDRNDIFIENLLKYIGQPNQDIEEMMRQVSDNVNNKTDDFQVPYRSTSLTEKIYLVITSTQECYSTAWLKSIISGSTQPKLQSTDINILLVSEAGNGKKTWINEFANYLTCNTLDAALNGEIQVVRPFEFFIFDPTTQKEFKTSFSAPNRNILPNDHQIMLKQNCPTYNFTVAKRSLRLIDTPSMCDNDSMFEYIKNIEHIFMYISQYKHLKGICF</sequence>
<dbReference type="Proteomes" id="UP000663834">
    <property type="component" value="Unassembled WGS sequence"/>
</dbReference>
<accession>A0A815PB51</accession>
<dbReference type="OrthoDB" id="412369at2759"/>
<dbReference type="Gene3D" id="3.40.50.300">
    <property type="entry name" value="P-loop containing nucleotide triphosphate hydrolases"/>
    <property type="match status" value="1"/>
</dbReference>
<dbReference type="EMBL" id="CAJNOW010005321">
    <property type="protein sequence ID" value="CAF1446653.1"/>
    <property type="molecule type" value="Genomic_DNA"/>
</dbReference>
<name>A0A815PB51_9BILA</name>
<dbReference type="InterPro" id="IPR029030">
    <property type="entry name" value="Caspase-like_dom_sf"/>
</dbReference>
<evidence type="ECO:0000313" key="3">
    <source>
        <dbReference type="Proteomes" id="UP000663834"/>
    </source>
</evidence>
<dbReference type="GO" id="GO:0006508">
    <property type="term" value="P:proteolysis"/>
    <property type="evidence" value="ECO:0007669"/>
    <property type="project" value="InterPro"/>
</dbReference>
<comment type="caution">
    <text evidence="2">The sequence shown here is derived from an EMBL/GenBank/DDBJ whole genome shotgun (WGS) entry which is preliminary data.</text>
</comment>
<dbReference type="InterPro" id="IPR027417">
    <property type="entry name" value="P-loop_NTPase"/>
</dbReference>
<protein>
    <recommendedName>
        <fullName evidence="1">Peptidase C14 caspase domain-containing protein</fullName>
    </recommendedName>
</protein>
<organism evidence="2 3">
    <name type="scientific">Rotaria magnacalcarata</name>
    <dbReference type="NCBI Taxonomy" id="392030"/>
    <lineage>
        <taxon>Eukaryota</taxon>
        <taxon>Metazoa</taxon>
        <taxon>Spiralia</taxon>
        <taxon>Gnathifera</taxon>
        <taxon>Rotifera</taxon>
        <taxon>Eurotatoria</taxon>
        <taxon>Bdelloidea</taxon>
        <taxon>Philodinida</taxon>
        <taxon>Philodinidae</taxon>
        <taxon>Rotaria</taxon>
    </lineage>
</organism>
<dbReference type="GO" id="GO:0004197">
    <property type="term" value="F:cysteine-type endopeptidase activity"/>
    <property type="evidence" value="ECO:0007669"/>
    <property type="project" value="InterPro"/>
</dbReference>
<evidence type="ECO:0000259" key="1">
    <source>
        <dbReference type="Pfam" id="PF00656"/>
    </source>
</evidence>